<dbReference type="Proteomes" id="UP000292702">
    <property type="component" value="Unassembled WGS sequence"/>
</dbReference>
<accession>A0A4R0RBM1</accession>
<dbReference type="AlphaFoldDB" id="A0A4R0RBM1"/>
<comment type="caution">
    <text evidence="1">The sequence shown here is derived from an EMBL/GenBank/DDBJ whole genome shotgun (WGS) entry which is preliminary data.</text>
</comment>
<organism evidence="1 2">
    <name type="scientific">Steccherinum ochraceum</name>
    <dbReference type="NCBI Taxonomy" id="92696"/>
    <lineage>
        <taxon>Eukaryota</taxon>
        <taxon>Fungi</taxon>
        <taxon>Dikarya</taxon>
        <taxon>Basidiomycota</taxon>
        <taxon>Agaricomycotina</taxon>
        <taxon>Agaricomycetes</taxon>
        <taxon>Polyporales</taxon>
        <taxon>Steccherinaceae</taxon>
        <taxon>Steccherinum</taxon>
    </lineage>
</organism>
<sequence>MSFNHSYIRASPVVGLGTTMETAEVIQDDYISGVSHDDRRVATDYRASVAPRWSLSQQIGVGLNHAMSYSHANSTPSTFSTLPPGSMLGVNAAPTAQVDHSLACRKEPITKQREPRQRWNDVKTRLHKQVGKSAEEAGLNGQIIVVYTLRMDSIGHPANKSDLTMTSAAQEGLARLQLDLKAELDRIYMAYYNATKNAADSAA</sequence>
<keyword evidence="2" id="KW-1185">Reference proteome</keyword>
<evidence type="ECO:0000313" key="2">
    <source>
        <dbReference type="Proteomes" id="UP000292702"/>
    </source>
</evidence>
<name>A0A4R0RBM1_9APHY</name>
<evidence type="ECO:0000313" key="1">
    <source>
        <dbReference type="EMBL" id="TCD62805.1"/>
    </source>
</evidence>
<protein>
    <submittedName>
        <fullName evidence="1">Uncharacterized protein</fullName>
    </submittedName>
</protein>
<gene>
    <name evidence="1" type="ORF">EIP91_006398</name>
</gene>
<proteinExistence type="predicted"/>
<dbReference type="EMBL" id="RWJN01000344">
    <property type="protein sequence ID" value="TCD62805.1"/>
    <property type="molecule type" value="Genomic_DNA"/>
</dbReference>
<reference evidence="1 2" key="1">
    <citation type="submission" date="2018-11" db="EMBL/GenBank/DDBJ databases">
        <title>Genome assembly of Steccherinum ochraceum LE-BIN_3174, the white-rot fungus of the Steccherinaceae family (The Residual Polyporoid clade, Polyporales, Basidiomycota).</title>
        <authorList>
            <person name="Fedorova T.V."/>
            <person name="Glazunova O.A."/>
            <person name="Landesman E.O."/>
            <person name="Moiseenko K.V."/>
            <person name="Psurtseva N.V."/>
            <person name="Savinova O.S."/>
            <person name="Shakhova N.V."/>
            <person name="Tyazhelova T.V."/>
            <person name="Vasina D.V."/>
        </authorList>
    </citation>
    <scope>NUCLEOTIDE SEQUENCE [LARGE SCALE GENOMIC DNA]</scope>
    <source>
        <strain evidence="1 2">LE-BIN_3174</strain>
    </source>
</reference>